<reference evidence="1" key="1">
    <citation type="journal article" date="2020" name="Stud. Mycol.">
        <title>101 Dothideomycetes genomes: a test case for predicting lifestyles and emergence of pathogens.</title>
        <authorList>
            <person name="Haridas S."/>
            <person name="Albert R."/>
            <person name="Binder M."/>
            <person name="Bloem J."/>
            <person name="Labutti K."/>
            <person name="Salamov A."/>
            <person name="Andreopoulos B."/>
            <person name="Baker S."/>
            <person name="Barry K."/>
            <person name="Bills G."/>
            <person name="Bluhm B."/>
            <person name="Cannon C."/>
            <person name="Castanera R."/>
            <person name="Culley D."/>
            <person name="Daum C."/>
            <person name="Ezra D."/>
            <person name="Gonzalez J."/>
            <person name="Henrissat B."/>
            <person name="Kuo A."/>
            <person name="Liang C."/>
            <person name="Lipzen A."/>
            <person name="Lutzoni F."/>
            <person name="Magnuson J."/>
            <person name="Mondo S."/>
            <person name="Nolan M."/>
            <person name="Ohm R."/>
            <person name="Pangilinan J."/>
            <person name="Park H.-J."/>
            <person name="Ramirez L."/>
            <person name="Alfaro M."/>
            <person name="Sun H."/>
            <person name="Tritt A."/>
            <person name="Yoshinaga Y."/>
            <person name="Zwiers L.-H."/>
            <person name="Turgeon B."/>
            <person name="Goodwin S."/>
            <person name="Spatafora J."/>
            <person name="Crous P."/>
            <person name="Grigoriev I."/>
        </authorList>
    </citation>
    <scope>NUCLEOTIDE SEQUENCE</scope>
    <source>
        <strain evidence="1">ATCC 200398</strain>
    </source>
</reference>
<evidence type="ECO:0000313" key="2">
    <source>
        <dbReference type="Proteomes" id="UP000799755"/>
    </source>
</evidence>
<gene>
    <name evidence="1" type="ORF">BDR25DRAFT_285555</name>
</gene>
<proteinExistence type="predicted"/>
<protein>
    <submittedName>
        <fullName evidence="1">Acyl-CoA N-acyltransferase</fullName>
    </submittedName>
</protein>
<dbReference type="Proteomes" id="UP000799755">
    <property type="component" value="Unassembled WGS sequence"/>
</dbReference>
<name>A0ACB6R064_9PLEO</name>
<sequence length="229" mass="25794">MGVKYPLGEATSSDAHAIATLFALSWTSPFTQLQFGKINPPSLAKAMAPRIVDQIRKPHCLFIVARHPETDEVVSVAQWSAPISSKNGEGNKKEMAGEKEERQRLEDEGYRQRLPENSNKDLIMEFTVSLRKLRNEVLGEREHYRLENLATHPNYRGQGLASHLIEWVFPQADIKGVIVYLDTASDNSAMRLYKRLGFQEAGSQTIDELSRFGGEGSETHVALIRYPQN</sequence>
<dbReference type="EMBL" id="MU003504">
    <property type="protein sequence ID" value="KAF2471897.1"/>
    <property type="molecule type" value="Genomic_DNA"/>
</dbReference>
<accession>A0ACB6R064</accession>
<comment type="caution">
    <text evidence="1">The sequence shown here is derived from an EMBL/GenBank/DDBJ whole genome shotgun (WGS) entry which is preliminary data.</text>
</comment>
<keyword evidence="2" id="KW-1185">Reference proteome</keyword>
<evidence type="ECO:0000313" key="1">
    <source>
        <dbReference type="EMBL" id="KAF2471897.1"/>
    </source>
</evidence>
<organism evidence="1 2">
    <name type="scientific">Lindgomyces ingoldianus</name>
    <dbReference type="NCBI Taxonomy" id="673940"/>
    <lineage>
        <taxon>Eukaryota</taxon>
        <taxon>Fungi</taxon>
        <taxon>Dikarya</taxon>
        <taxon>Ascomycota</taxon>
        <taxon>Pezizomycotina</taxon>
        <taxon>Dothideomycetes</taxon>
        <taxon>Pleosporomycetidae</taxon>
        <taxon>Pleosporales</taxon>
        <taxon>Lindgomycetaceae</taxon>
        <taxon>Lindgomyces</taxon>
    </lineage>
</organism>